<reference evidence="1 2" key="1">
    <citation type="journal article" date="2018" name="BMC Genomics">
        <title>Whole genome sequencing and function prediction of 133 gut anaerobes isolated from chicken caecum in pure cultures.</title>
        <authorList>
            <person name="Medvecky M."/>
            <person name="Cejkova D."/>
            <person name="Polansky O."/>
            <person name="Karasova D."/>
            <person name="Kubasova T."/>
            <person name="Cizek A."/>
            <person name="Rychlik I."/>
        </authorList>
    </citation>
    <scope>NUCLEOTIDE SEQUENCE [LARGE SCALE GENOMIC DNA]</scope>
    <source>
        <strain evidence="1 2">An13</strain>
    </source>
</reference>
<name>A0A1Y4T5E0_9FIRM</name>
<accession>A0A1Y4T5E0</accession>
<dbReference type="Proteomes" id="UP000195305">
    <property type="component" value="Unassembled WGS sequence"/>
</dbReference>
<keyword evidence="2" id="KW-1185">Reference proteome</keyword>
<evidence type="ECO:0000313" key="1">
    <source>
        <dbReference type="EMBL" id="OUQ36431.1"/>
    </source>
</evidence>
<dbReference type="RefSeq" id="WP_087302769.1">
    <property type="nucleotide sequence ID" value="NZ_NFLJ01000002.1"/>
</dbReference>
<organism evidence="1 2">
    <name type="scientific">Massilimicrobiota timonensis</name>
    <dbReference type="NCBI Taxonomy" id="1776392"/>
    <lineage>
        <taxon>Bacteria</taxon>
        <taxon>Bacillati</taxon>
        <taxon>Bacillota</taxon>
        <taxon>Erysipelotrichia</taxon>
        <taxon>Erysipelotrichales</taxon>
        <taxon>Erysipelotrichaceae</taxon>
        <taxon>Massilimicrobiota</taxon>
    </lineage>
</organism>
<protein>
    <submittedName>
        <fullName evidence="1">Uncharacterized protein</fullName>
    </submittedName>
</protein>
<dbReference type="OrthoDB" id="9866348at2"/>
<dbReference type="EMBL" id="NFLJ01000002">
    <property type="protein sequence ID" value="OUQ36431.1"/>
    <property type="molecule type" value="Genomic_DNA"/>
</dbReference>
<gene>
    <name evidence="1" type="ORF">B5E75_01155</name>
</gene>
<dbReference type="AlphaFoldDB" id="A0A1Y4T5E0"/>
<sequence>MTKEITVKIDENYNSVISCGSKTLTVSITEKVINSQDFFNLLDYDVNDNFECPDQEYEIELHKELDSKQKEAYRLMNYCIKLVKSVIKELNQKSEELRNKDDSIPE</sequence>
<proteinExistence type="predicted"/>
<evidence type="ECO:0000313" key="2">
    <source>
        <dbReference type="Proteomes" id="UP000195305"/>
    </source>
</evidence>
<comment type="caution">
    <text evidence="1">The sequence shown here is derived from an EMBL/GenBank/DDBJ whole genome shotgun (WGS) entry which is preliminary data.</text>
</comment>